<keyword evidence="3 6" id="KW-1133">Transmembrane helix</keyword>
<comment type="subcellular location">
    <subcellularLocation>
        <location evidence="1">Membrane</location>
        <topology evidence="1">Single-pass membrane protein</topology>
    </subcellularLocation>
</comment>
<evidence type="ECO:0000256" key="3">
    <source>
        <dbReference type="ARBA" id="ARBA00022989"/>
    </source>
</evidence>
<dbReference type="InterPro" id="IPR051694">
    <property type="entry name" value="Immunoregulatory_rcpt-like"/>
</dbReference>
<evidence type="ECO:0000256" key="7">
    <source>
        <dbReference type="SAM" id="SignalP"/>
    </source>
</evidence>
<feature type="chain" id="PRO_5022119876" description="Mid2 domain-containing protein" evidence="7">
    <location>
        <begin position="20"/>
        <end position="443"/>
    </location>
</feature>
<dbReference type="EMBL" id="VFLP01000003">
    <property type="protein sequence ID" value="TRX98262.1"/>
    <property type="molecule type" value="Genomic_DNA"/>
</dbReference>
<dbReference type="STRING" id="2512241.A0A553IDH5"/>
<keyword evidence="7" id="KW-0732">Signal</keyword>
<reference evidence="9" key="1">
    <citation type="submission" date="2019-06" db="EMBL/GenBank/DDBJ databases">
        <title>Draft genome sequence of the griseofulvin-producing fungus Xylaria cubensis strain G536.</title>
        <authorList>
            <person name="Mead M.E."/>
            <person name="Raja H.A."/>
            <person name="Steenwyk J.L."/>
            <person name="Knowles S.L."/>
            <person name="Oberlies N.H."/>
            <person name="Rokas A."/>
        </authorList>
    </citation>
    <scope>NUCLEOTIDE SEQUENCE [LARGE SCALE GENOMIC DNA]</scope>
    <source>
        <strain evidence="9">G536</strain>
    </source>
</reference>
<feature type="compositionally biased region" description="Basic and acidic residues" evidence="5">
    <location>
        <begin position="207"/>
        <end position="224"/>
    </location>
</feature>
<evidence type="ECO:0000256" key="5">
    <source>
        <dbReference type="SAM" id="MobiDB-lite"/>
    </source>
</evidence>
<gene>
    <name evidence="8" type="ORF">FHL15_000907</name>
</gene>
<evidence type="ECO:0000256" key="2">
    <source>
        <dbReference type="ARBA" id="ARBA00022692"/>
    </source>
</evidence>
<evidence type="ECO:0000313" key="9">
    <source>
        <dbReference type="Proteomes" id="UP000319160"/>
    </source>
</evidence>
<evidence type="ECO:0000256" key="4">
    <source>
        <dbReference type="ARBA" id="ARBA00023136"/>
    </source>
</evidence>
<dbReference type="OrthoDB" id="5240751at2759"/>
<accession>A0A553IDH5</accession>
<dbReference type="PANTHER" id="PTHR15549:SF26">
    <property type="entry name" value="AXIAL BUDDING PATTERN PROTEIN 2-RELATED"/>
    <property type="match status" value="1"/>
</dbReference>
<protein>
    <recommendedName>
        <fullName evidence="10">Mid2 domain-containing protein</fullName>
    </recommendedName>
</protein>
<evidence type="ECO:0008006" key="10">
    <source>
        <dbReference type="Google" id="ProtNLM"/>
    </source>
</evidence>
<comment type="caution">
    <text evidence="8">The sequence shown here is derived from an EMBL/GenBank/DDBJ whole genome shotgun (WGS) entry which is preliminary data.</text>
</comment>
<evidence type="ECO:0000256" key="6">
    <source>
        <dbReference type="SAM" id="Phobius"/>
    </source>
</evidence>
<dbReference type="PANTHER" id="PTHR15549">
    <property type="entry name" value="PAIRED IMMUNOGLOBULIN-LIKE TYPE 2 RECEPTOR"/>
    <property type="match status" value="1"/>
</dbReference>
<keyword evidence="4 6" id="KW-0472">Membrane</keyword>
<dbReference type="Proteomes" id="UP000319160">
    <property type="component" value="Unassembled WGS sequence"/>
</dbReference>
<dbReference type="AlphaFoldDB" id="A0A553IDH5"/>
<name>A0A553IDH5_9PEZI</name>
<feature type="transmembrane region" description="Helical" evidence="6">
    <location>
        <begin position="273"/>
        <end position="298"/>
    </location>
</feature>
<dbReference type="GO" id="GO:0071944">
    <property type="term" value="C:cell periphery"/>
    <property type="evidence" value="ECO:0007669"/>
    <property type="project" value="UniProtKB-ARBA"/>
</dbReference>
<sequence>MRPNVAISGLLACSVGVSAAGTIERLVLHDNEGTKIPSPNSVITVKQTLPDISLQPVILRTGLTMFLFETNGAEINTVRLKMYNDTGPSNGDDDEVFAVTLFNSSGSISGTDGEVMLNSDRGEGTGPSLTSLLNRKFLSGIIKLGTYVNESTQAMPNNSLGISWINSNQSIANIPLYLECEWTRLASSGNSTTQLFAVYDGVESSKAEDSLDEARDSSDIEAPARQEISTVIPTSPTPSTKPETSTSPTSGTTAATVGPESSTPTPNGLGTNAIIGIAVGVGGGGLLIAAALIWFFCFRRRRRTAAQHAMPSYASDVGVHAMMQDKEIPVVLESSSPPYGSGGADNEGRPSTDHYAPYSDRSTTSPTPDHHRTASGTTAAVATIDATSQTRGAPSPTPAIVSRYAHLVEEGMTEDEIRRLEEEERQLDAAIENAGRGGNSRAA</sequence>
<feature type="compositionally biased region" description="Low complexity" evidence="5">
    <location>
        <begin position="227"/>
        <end position="259"/>
    </location>
</feature>
<keyword evidence="9" id="KW-1185">Reference proteome</keyword>
<evidence type="ECO:0000313" key="8">
    <source>
        <dbReference type="EMBL" id="TRX98262.1"/>
    </source>
</evidence>
<evidence type="ECO:0000256" key="1">
    <source>
        <dbReference type="ARBA" id="ARBA00004167"/>
    </source>
</evidence>
<dbReference type="GO" id="GO:0016020">
    <property type="term" value="C:membrane"/>
    <property type="evidence" value="ECO:0007669"/>
    <property type="project" value="UniProtKB-SubCell"/>
</dbReference>
<feature type="signal peptide" evidence="7">
    <location>
        <begin position="1"/>
        <end position="19"/>
    </location>
</feature>
<feature type="region of interest" description="Disordered" evidence="5">
    <location>
        <begin position="333"/>
        <end position="377"/>
    </location>
</feature>
<organism evidence="8 9">
    <name type="scientific">Xylaria flabelliformis</name>
    <dbReference type="NCBI Taxonomy" id="2512241"/>
    <lineage>
        <taxon>Eukaryota</taxon>
        <taxon>Fungi</taxon>
        <taxon>Dikarya</taxon>
        <taxon>Ascomycota</taxon>
        <taxon>Pezizomycotina</taxon>
        <taxon>Sordariomycetes</taxon>
        <taxon>Xylariomycetidae</taxon>
        <taxon>Xylariales</taxon>
        <taxon>Xylariaceae</taxon>
        <taxon>Xylaria</taxon>
    </lineage>
</organism>
<keyword evidence="2 6" id="KW-0812">Transmembrane</keyword>
<proteinExistence type="predicted"/>
<feature type="region of interest" description="Disordered" evidence="5">
    <location>
        <begin position="207"/>
        <end position="267"/>
    </location>
</feature>